<feature type="domain" description="Transglutaminase-like" evidence="3">
    <location>
        <begin position="480"/>
        <end position="550"/>
    </location>
</feature>
<feature type="transmembrane region" description="Helical" evidence="2">
    <location>
        <begin position="126"/>
        <end position="144"/>
    </location>
</feature>
<dbReference type="InterPro" id="IPR052901">
    <property type="entry name" value="Bact_TGase-like"/>
</dbReference>
<evidence type="ECO:0000313" key="5">
    <source>
        <dbReference type="Proteomes" id="UP000291838"/>
    </source>
</evidence>
<name>A0A4Q2S3U7_9ACTN</name>
<feature type="transmembrane region" description="Helical" evidence="2">
    <location>
        <begin position="43"/>
        <end position="61"/>
    </location>
</feature>
<feature type="transmembrane region" description="Helical" evidence="2">
    <location>
        <begin position="151"/>
        <end position="168"/>
    </location>
</feature>
<dbReference type="InterPro" id="IPR038765">
    <property type="entry name" value="Papain-like_cys_pep_sf"/>
</dbReference>
<organism evidence="4 5">
    <name type="scientific">Nocardioides glacieisoli</name>
    <dbReference type="NCBI Taxonomy" id="1168730"/>
    <lineage>
        <taxon>Bacteria</taxon>
        <taxon>Bacillati</taxon>
        <taxon>Actinomycetota</taxon>
        <taxon>Actinomycetes</taxon>
        <taxon>Propionibacteriales</taxon>
        <taxon>Nocardioidaceae</taxon>
        <taxon>Nocardioides</taxon>
    </lineage>
</organism>
<feature type="region of interest" description="Disordered" evidence="1">
    <location>
        <begin position="305"/>
        <end position="326"/>
    </location>
</feature>
<evidence type="ECO:0000313" key="4">
    <source>
        <dbReference type="EMBL" id="RYB96420.1"/>
    </source>
</evidence>
<evidence type="ECO:0000259" key="3">
    <source>
        <dbReference type="SMART" id="SM00460"/>
    </source>
</evidence>
<keyword evidence="2" id="KW-0472">Membrane</keyword>
<feature type="transmembrane region" description="Helical" evidence="2">
    <location>
        <begin position="606"/>
        <end position="629"/>
    </location>
</feature>
<evidence type="ECO:0000256" key="2">
    <source>
        <dbReference type="SAM" id="Phobius"/>
    </source>
</evidence>
<dbReference type="Pfam" id="PF11992">
    <property type="entry name" value="TgpA_N"/>
    <property type="match status" value="1"/>
</dbReference>
<dbReference type="Pfam" id="PF01841">
    <property type="entry name" value="Transglut_core"/>
    <property type="match status" value="1"/>
</dbReference>
<evidence type="ECO:0000256" key="1">
    <source>
        <dbReference type="SAM" id="MobiDB-lite"/>
    </source>
</evidence>
<feature type="region of interest" description="Disordered" evidence="1">
    <location>
        <begin position="565"/>
        <end position="601"/>
    </location>
</feature>
<dbReference type="RefSeq" id="WP_129473369.1">
    <property type="nucleotide sequence ID" value="NZ_SDWS01000001.1"/>
</dbReference>
<feature type="transmembrane region" description="Helical" evidence="2">
    <location>
        <begin position="174"/>
        <end position="191"/>
    </location>
</feature>
<feature type="transmembrane region" description="Helical" evidence="2">
    <location>
        <begin position="16"/>
        <end position="37"/>
    </location>
</feature>
<keyword evidence="2" id="KW-0812">Transmembrane</keyword>
<dbReference type="AlphaFoldDB" id="A0A4Q2S3U7"/>
<feature type="transmembrane region" description="Helical" evidence="2">
    <location>
        <begin position="217"/>
        <end position="240"/>
    </location>
</feature>
<dbReference type="EMBL" id="SDWS01000001">
    <property type="protein sequence ID" value="RYB96420.1"/>
    <property type="molecule type" value="Genomic_DNA"/>
</dbReference>
<comment type="caution">
    <text evidence="4">The sequence shown here is derived from an EMBL/GenBank/DDBJ whole genome shotgun (WGS) entry which is preliminary data.</text>
</comment>
<dbReference type="OrthoDB" id="9804023at2"/>
<accession>A0A4Q2S3U7</accession>
<dbReference type="Proteomes" id="UP000291838">
    <property type="component" value="Unassembled WGS sequence"/>
</dbReference>
<dbReference type="PANTHER" id="PTHR42736">
    <property type="entry name" value="PROTEIN-GLUTAMINE GAMMA-GLUTAMYLTRANSFERASE"/>
    <property type="match status" value="1"/>
</dbReference>
<dbReference type="PANTHER" id="PTHR42736:SF1">
    <property type="entry name" value="PROTEIN-GLUTAMINE GAMMA-GLUTAMYLTRANSFERASE"/>
    <property type="match status" value="1"/>
</dbReference>
<dbReference type="Gene3D" id="3.10.620.30">
    <property type="match status" value="1"/>
</dbReference>
<dbReference type="SMART" id="SM00460">
    <property type="entry name" value="TGc"/>
    <property type="match status" value="1"/>
</dbReference>
<keyword evidence="2" id="KW-1133">Transmembrane helix</keyword>
<dbReference type="InterPro" id="IPR021878">
    <property type="entry name" value="TgpA_N"/>
</dbReference>
<feature type="transmembrane region" description="Helical" evidence="2">
    <location>
        <begin position="68"/>
        <end position="87"/>
    </location>
</feature>
<reference evidence="4 5" key="1">
    <citation type="submission" date="2019-01" db="EMBL/GenBank/DDBJ databases">
        <title>Novel species of Nocardioides.</title>
        <authorList>
            <person name="Liu Q."/>
            <person name="Xin Y.-H."/>
        </authorList>
    </citation>
    <scope>NUCLEOTIDE SEQUENCE [LARGE SCALE GENOMIC DNA]</scope>
    <source>
        <strain evidence="4 5">HLT3-15</strain>
    </source>
</reference>
<dbReference type="SUPFAM" id="SSF54001">
    <property type="entry name" value="Cysteine proteinases"/>
    <property type="match status" value="1"/>
</dbReference>
<keyword evidence="5" id="KW-1185">Reference proteome</keyword>
<proteinExistence type="predicted"/>
<feature type="compositionally biased region" description="Basic and acidic residues" evidence="1">
    <location>
        <begin position="784"/>
        <end position="794"/>
    </location>
</feature>
<feature type="region of interest" description="Disordered" evidence="1">
    <location>
        <begin position="762"/>
        <end position="794"/>
    </location>
</feature>
<gene>
    <name evidence="4" type="ORF">EUA06_02285</name>
</gene>
<dbReference type="InterPro" id="IPR002931">
    <property type="entry name" value="Transglutaminase-like"/>
</dbReference>
<protein>
    <submittedName>
        <fullName evidence="4">Transglutaminase domain-containing protein</fullName>
    </submittedName>
</protein>
<sequence length="794" mass="84873">MKTSVRGSWSSLPQQLRVAGIALLAAWVTVLSWRVLTANFAEVGFPLLFIGIVVAGGGALARWSRIHPAAIVAGQVVLGGLLVLGTTTGSPFPTPGNVDAFMAALDAALESSRNYAAPVQAGVPPVHPLLLIGGTLVVIAVDVIACTLRRAPVAGLALLAAYTLPVAVTGEAVSWWLFSVVAGLFLTLVFLQHSDHVTSWGRAPDGDKGSFSVRTGAIGNTALALGAGSIALAVVVPVAVPTMSMSVFEGNGPGTREVEVKDPMVDLRRDLSRGEDIPLMEVTTSGPKPSYFRLSVLARFNGSQWTPGDRDIPDTQSATGELPPLDGVATSVRRREFTYGVRIGEDFSSTWLPTTAQTTTIAAGTDWRYDVTTRDFIAANDDVSTANMTYDFTGVELTYDAESMNNAVSGAGSVAGIFTDIPPGLNNEIRRLAASVTAEAPTRFQKAQLLQQWFREDGGFRYDLAQVDSAGSGGADLLAFLEERVGYCEQFAATMAIMARVLGMPSRVAVGFLEPEKSPTGAWVFSAHDLHAWPELYFPGSGWVRFEPTPAARAAEVPGYTDAEFAPVTEEPSPSASRSTELLPERGESPSAEAGSADEDTSSVPWVPILAGILGLAVVALLLLTPRLFRASRRRSRMAGDIEDLWVELRDVAADLGHAWPVGRSPRRAGEWVGRLLAAPVAGAERPDRPRRGREQAPEAAHALDRLVGALEHSRYSRHPERFTAERFAGDADLVEQALAAGVTPREARRAQWWPASVVGRRTSWRPRASRSTRSQTDTPVDTEATRTVDELVG</sequence>